<dbReference type="Proteomes" id="UP000431264">
    <property type="component" value="Unassembled WGS sequence"/>
</dbReference>
<evidence type="ECO:0000313" key="2">
    <source>
        <dbReference type="EMBL" id="MVO09273.1"/>
    </source>
</evidence>
<gene>
    <name evidence="2" type="ORF">GOQ30_08900</name>
</gene>
<dbReference type="OrthoDB" id="956918at2"/>
<keyword evidence="3" id="KW-1185">Reference proteome</keyword>
<evidence type="ECO:0000313" key="3">
    <source>
        <dbReference type="Proteomes" id="UP000431264"/>
    </source>
</evidence>
<feature type="compositionally biased region" description="Basic and acidic residues" evidence="1">
    <location>
        <begin position="66"/>
        <end position="107"/>
    </location>
</feature>
<comment type="caution">
    <text evidence="2">The sequence shown here is derived from an EMBL/GenBank/DDBJ whole genome shotgun (WGS) entry which is preliminary data.</text>
</comment>
<dbReference type="Gene3D" id="1.20.120.1490">
    <property type="match status" value="1"/>
</dbReference>
<feature type="compositionally biased region" description="Basic and acidic residues" evidence="1">
    <location>
        <begin position="117"/>
        <end position="134"/>
    </location>
</feature>
<proteinExistence type="predicted"/>
<evidence type="ECO:0000256" key="1">
    <source>
        <dbReference type="SAM" id="MobiDB-lite"/>
    </source>
</evidence>
<dbReference type="AlphaFoldDB" id="A0A6I4IHS5"/>
<dbReference type="RefSeq" id="WP_140997650.1">
    <property type="nucleotide sequence ID" value="NZ_VDCZ01000005.1"/>
</dbReference>
<name>A0A6I4IHS5_9FLAO</name>
<protein>
    <recommendedName>
        <fullName evidence="4">LTXXQ motif family protein</fullName>
    </recommendedName>
</protein>
<reference evidence="3" key="1">
    <citation type="submission" date="2019-05" db="EMBL/GenBank/DDBJ databases">
        <title>Flavobacterium profundi sp. nov., isolated from a deep-sea seamount.</title>
        <authorList>
            <person name="Zhang D.-C."/>
        </authorList>
    </citation>
    <scope>NUCLEOTIDE SEQUENCE [LARGE SCALE GENOMIC DNA]</scope>
    <source>
        <strain evidence="3">TP390</strain>
    </source>
</reference>
<feature type="region of interest" description="Disordered" evidence="1">
    <location>
        <begin position="66"/>
        <end position="140"/>
    </location>
</feature>
<evidence type="ECO:0008006" key="4">
    <source>
        <dbReference type="Google" id="ProtNLM"/>
    </source>
</evidence>
<dbReference type="EMBL" id="WQLW01000005">
    <property type="protein sequence ID" value="MVO09273.1"/>
    <property type="molecule type" value="Genomic_DNA"/>
</dbReference>
<sequence>MRTRMLALVLAFSTITIAQNREMKREKLSSEEKVAKQLEKMTSDLSLTNEQQEKLKPILEAQMKNREKKMEEVKEARAKEEKKSKEERAKRREEMKANQDSFKEDMSKILTPEQFENWEKIQESRKEKAKEHLKEKRARH</sequence>
<accession>A0A6I4IHS5</accession>
<organism evidence="2 3">
    <name type="scientific">Flavobacterium profundi</name>
    <dbReference type="NCBI Taxonomy" id="1774945"/>
    <lineage>
        <taxon>Bacteria</taxon>
        <taxon>Pseudomonadati</taxon>
        <taxon>Bacteroidota</taxon>
        <taxon>Flavobacteriia</taxon>
        <taxon>Flavobacteriales</taxon>
        <taxon>Flavobacteriaceae</taxon>
        <taxon>Flavobacterium</taxon>
    </lineage>
</organism>